<evidence type="ECO:0000256" key="3">
    <source>
        <dbReference type="ARBA" id="ARBA00022801"/>
    </source>
</evidence>
<dbReference type="RefSeq" id="WP_149678927.1">
    <property type="nucleotide sequence ID" value="NZ_FQZP01000030.1"/>
</dbReference>
<keyword evidence="7" id="KW-1185">Reference proteome</keyword>
<evidence type="ECO:0000256" key="1">
    <source>
        <dbReference type="ARBA" id="ARBA00022722"/>
    </source>
</evidence>
<dbReference type="CDD" id="cd21141">
    <property type="entry name" value="Cas6_III-like"/>
    <property type="match status" value="1"/>
</dbReference>
<dbReference type="InterPro" id="IPR010156">
    <property type="entry name" value="CRISPR-assoc_prot_Cas6"/>
</dbReference>
<dbReference type="NCBIfam" id="TIGR01877">
    <property type="entry name" value="cas_cas6"/>
    <property type="match status" value="1"/>
</dbReference>
<dbReference type="GO" id="GO:0051607">
    <property type="term" value="P:defense response to virus"/>
    <property type="evidence" value="ECO:0007669"/>
    <property type="project" value="UniProtKB-KW"/>
</dbReference>
<reference evidence="6 7" key="1">
    <citation type="submission" date="2016-11" db="EMBL/GenBank/DDBJ databases">
        <authorList>
            <person name="Varghese N."/>
            <person name="Submissions S."/>
        </authorList>
    </citation>
    <scope>NUCLEOTIDE SEQUENCE [LARGE SCALE GENOMIC DNA]</scope>
    <source>
        <strain evidence="6 7">DSM 19027</strain>
    </source>
</reference>
<keyword evidence="1" id="KW-0540">Nuclease</keyword>
<dbReference type="GO" id="GO:0004519">
    <property type="term" value="F:endonuclease activity"/>
    <property type="evidence" value="ECO:0007669"/>
    <property type="project" value="UniProtKB-KW"/>
</dbReference>
<dbReference type="GO" id="GO:0016788">
    <property type="term" value="F:hydrolase activity, acting on ester bonds"/>
    <property type="evidence" value="ECO:0007669"/>
    <property type="project" value="InterPro"/>
</dbReference>
<accession>A0A1M6H7T0</accession>
<evidence type="ECO:0000256" key="2">
    <source>
        <dbReference type="ARBA" id="ARBA00022759"/>
    </source>
</evidence>
<evidence type="ECO:0000256" key="4">
    <source>
        <dbReference type="ARBA" id="ARBA00023118"/>
    </source>
</evidence>
<feature type="domain" description="CRISPR-associated protein Cas6 C-terminal" evidence="5">
    <location>
        <begin position="127"/>
        <end position="243"/>
    </location>
</feature>
<dbReference type="Pfam" id="PF10040">
    <property type="entry name" value="CRISPR_Cas6"/>
    <property type="match status" value="1"/>
</dbReference>
<gene>
    <name evidence="6" type="ORF">SAMN05444373_10309</name>
</gene>
<protein>
    <submittedName>
        <fullName evidence="6">CRISPR-associated endoribonuclease Cas6</fullName>
    </submittedName>
</protein>
<proteinExistence type="predicted"/>
<organism evidence="6 7">
    <name type="scientific">Thermoclostridium caenicola</name>
    <dbReference type="NCBI Taxonomy" id="659425"/>
    <lineage>
        <taxon>Bacteria</taxon>
        <taxon>Bacillati</taxon>
        <taxon>Bacillota</taxon>
        <taxon>Clostridia</taxon>
        <taxon>Eubacteriales</taxon>
        <taxon>Oscillospiraceae</taxon>
        <taxon>Thermoclostridium</taxon>
    </lineage>
</organism>
<name>A0A1M6H7T0_9FIRM</name>
<dbReference type="InterPro" id="IPR019267">
    <property type="entry name" value="CRISPR-assoc_Cas6_C"/>
</dbReference>
<keyword evidence="2" id="KW-0255">Endonuclease</keyword>
<evidence type="ECO:0000259" key="5">
    <source>
        <dbReference type="Pfam" id="PF10040"/>
    </source>
</evidence>
<dbReference type="EMBL" id="FQZP01000030">
    <property type="protein sequence ID" value="SHJ18288.1"/>
    <property type="molecule type" value="Genomic_DNA"/>
</dbReference>
<dbReference type="Gene3D" id="3.30.70.1900">
    <property type="match status" value="1"/>
</dbReference>
<dbReference type="Proteomes" id="UP000324781">
    <property type="component" value="Unassembled WGS sequence"/>
</dbReference>
<evidence type="ECO:0000313" key="7">
    <source>
        <dbReference type="Proteomes" id="UP000324781"/>
    </source>
</evidence>
<keyword evidence="4" id="KW-0051">Antiviral defense</keyword>
<evidence type="ECO:0000313" key="6">
    <source>
        <dbReference type="EMBL" id="SHJ18288.1"/>
    </source>
</evidence>
<dbReference type="AlphaFoldDB" id="A0A1M6H7T0"/>
<sequence>MIKQFRMNVTNGSGQRFTYAMGYQFYGMLMEKLEPEYVARLHAEQLTPINQSLVPVKNGEEAVWTVNILGEEAIDKAAPVLDQLESMTMTNNELDIRIVSKECTGLSTVQDIIKSASEAYHSNRTLMSFLTPTSFKSKETYMLFPSVEHIVGSLINKWNMYSGYIKIEDSDAQRFLIDGIKIDSYRLKSSYYHLKGAVIPGFIGHVVLNSKLPAPLQEIWHLLLFFSSYCGVGIKTSLGMGSVRTNDYVKKTVRISSEQEKTEGFAPG</sequence>
<keyword evidence="3" id="KW-0378">Hydrolase</keyword>
<dbReference type="OrthoDB" id="425607at2"/>